<sequence length="213" mass="24042">MVSGFLNKREETIGGIFKSIIKPDREPIDKKIILAHYKIKTSIGRINNYLDKLEQRDKELFQTVVESLMKRDEKRAKMYAREVAEVRRVSKQLITAKYALEQVSLKLETFLIFGGAIRELPPVIKVMQEAIELTKTVAPDVWIDLQYAIRELETSMSAGLAGIEMEIDVGVDSEAKKILEEARIAAEQTLREKFAELPSSISVGEEAKTSGTV</sequence>
<comment type="caution">
    <text evidence="1">The sequence shown here is derived from an EMBL/GenBank/DDBJ whole genome shotgun (WGS) entry which is preliminary data.</text>
</comment>
<name>A0A7C4H9N0_STAMA</name>
<proteinExistence type="predicted"/>
<gene>
    <name evidence="1" type="ORF">ENU14_05210</name>
</gene>
<accession>A0A7C4H9N0</accession>
<evidence type="ECO:0000313" key="1">
    <source>
        <dbReference type="EMBL" id="HGM58963.1"/>
    </source>
</evidence>
<protein>
    <submittedName>
        <fullName evidence="1">Uncharacterized protein</fullName>
    </submittedName>
</protein>
<dbReference type="AlphaFoldDB" id="A0A7C4H9N0"/>
<organism evidence="1">
    <name type="scientific">Staphylothermus marinus</name>
    <dbReference type="NCBI Taxonomy" id="2280"/>
    <lineage>
        <taxon>Archaea</taxon>
        <taxon>Thermoproteota</taxon>
        <taxon>Thermoprotei</taxon>
        <taxon>Desulfurococcales</taxon>
        <taxon>Desulfurococcaceae</taxon>
        <taxon>Staphylothermus</taxon>
    </lineage>
</organism>
<reference evidence="1" key="1">
    <citation type="journal article" date="2020" name="mSystems">
        <title>Genome- and Community-Level Interaction Insights into Carbon Utilization and Element Cycling Functions of Hydrothermarchaeota in Hydrothermal Sediment.</title>
        <authorList>
            <person name="Zhou Z."/>
            <person name="Liu Y."/>
            <person name="Xu W."/>
            <person name="Pan J."/>
            <person name="Luo Z.H."/>
            <person name="Li M."/>
        </authorList>
    </citation>
    <scope>NUCLEOTIDE SEQUENCE [LARGE SCALE GENOMIC DNA]</scope>
    <source>
        <strain evidence="1">SpSt-642</strain>
    </source>
</reference>
<dbReference type="Gene3D" id="6.10.140.1230">
    <property type="match status" value="1"/>
</dbReference>
<dbReference type="EMBL" id="DTBJ01000042">
    <property type="protein sequence ID" value="HGM58963.1"/>
    <property type="molecule type" value="Genomic_DNA"/>
</dbReference>